<gene>
    <name evidence="1" type="primary">mariner T</name>
    <name evidence="1" type="ORF">TNCV_2691531</name>
</gene>
<dbReference type="EMBL" id="BMAU01021370">
    <property type="protein sequence ID" value="GFY24962.1"/>
    <property type="molecule type" value="Genomic_DNA"/>
</dbReference>
<evidence type="ECO:0000313" key="1">
    <source>
        <dbReference type="EMBL" id="GFY24962.1"/>
    </source>
</evidence>
<dbReference type="Proteomes" id="UP000887159">
    <property type="component" value="Unassembled WGS sequence"/>
</dbReference>
<accession>A0A8X7BBW6</accession>
<dbReference type="PANTHER" id="PTHR46060:SF1">
    <property type="entry name" value="MARINER MOS1 TRANSPOSASE-LIKE PROTEIN"/>
    <property type="match status" value="1"/>
</dbReference>
<keyword evidence="2" id="KW-1185">Reference proteome</keyword>
<proteinExistence type="predicted"/>
<dbReference type="Gene3D" id="3.30.420.10">
    <property type="entry name" value="Ribonuclease H-like superfamily/Ribonuclease H"/>
    <property type="match status" value="1"/>
</dbReference>
<dbReference type="InterPro" id="IPR001888">
    <property type="entry name" value="Transposase_1"/>
</dbReference>
<dbReference type="Pfam" id="PF01359">
    <property type="entry name" value="Transposase_1"/>
    <property type="match status" value="1"/>
</dbReference>
<protein>
    <submittedName>
        <fullName evidence="1">Mariner Mos1 transposase</fullName>
    </submittedName>
</protein>
<sequence>MESEQQDIVFEYELRFYLQSPDIVRLASGDAVKRASLTVILCIVNLVLHLNGAHKRGLELLEDDAQPGQAHHVITPETIVEVNVLVLESRRITVDEILRLLGINMGTEQCNTQIALSLNHLHCYYEEKNDFLSQIVTDDETGCHHFEPESESQSKQWKCVTSTPSKKSKVMHTSSGKVMGCPSFDQKGPLLAEFLERKPIINVQRYQAFLQNLRRTIKSKCPGMLSNGVILLHDNVHPHTANAVKTTLQQFQWKTLGHPLYSSVSSPCDFHVFRPLK</sequence>
<comment type="caution">
    <text evidence="1">The sequence shown here is derived from an EMBL/GenBank/DDBJ whole genome shotgun (WGS) entry which is preliminary data.</text>
</comment>
<dbReference type="InterPro" id="IPR052709">
    <property type="entry name" value="Transposase-MT_Hybrid"/>
</dbReference>
<dbReference type="InterPro" id="IPR036397">
    <property type="entry name" value="RNaseH_sf"/>
</dbReference>
<name>A0A8X7BBW6_TRICX</name>
<reference evidence="1" key="1">
    <citation type="submission" date="2020-08" db="EMBL/GenBank/DDBJ databases">
        <title>Multicomponent nature underlies the extraordinary mechanical properties of spider dragline silk.</title>
        <authorList>
            <person name="Kono N."/>
            <person name="Nakamura H."/>
            <person name="Mori M."/>
            <person name="Yoshida Y."/>
            <person name="Ohtoshi R."/>
            <person name="Malay A.D."/>
            <person name="Moran D.A.P."/>
            <person name="Tomita M."/>
            <person name="Numata K."/>
            <person name="Arakawa K."/>
        </authorList>
    </citation>
    <scope>NUCLEOTIDE SEQUENCE</scope>
</reference>
<dbReference type="PANTHER" id="PTHR46060">
    <property type="entry name" value="MARINER MOS1 TRANSPOSASE-LIKE PROTEIN"/>
    <property type="match status" value="1"/>
</dbReference>
<evidence type="ECO:0000313" key="2">
    <source>
        <dbReference type="Proteomes" id="UP000887159"/>
    </source>
</evidence>
<dbReference type="GO" id="GO:0003676">
    <property type="term" value="F:nucleic acid binding"/>
    <property type="evidence" value="ECO:0007669"/>
    <property type="project" value="InterPro"/>
</dbReference>
<organism evidence="1 2">
    <name type="scientific">Trichonephila clavipes</name>
    <name type="common">Golden silk orbweaver</name>
    <name type="synonym">Nephila clavipes</name>
    <dbReference type="NCBI Taxonomy" id="2585209"/>
    <lineage>
        <taxon>Eukaryota</taxon>
        <taxon>Metazoa</taxon>
        <taxon>Ecdysozoa</taxon>
        <taxon>Arthropoda</taxon>
        <taxon>Chelicerata</taxon>
        <taxon>Arachnida</taxon>
        <taxon>Araneae</taxon>
        <taxon>Araneomorphae</taxon>
        <taxon>Entelegynae</taxon>
        <taxon>Araneoidea</taxon>
        <taxon>Nephilidae</taxon>
        <taxon>Trichonephila</taxon>
    </lineage>
</organism>
<dbReference type="AlphaFoldDB" id="A0A8X7BBW6"/>